<evidence type="ECO:0000313" key="1">
    <source>
        <dbReference type="EMBL" id="MDN7242688.1"/>
    </source>
</evidence>
<dbReference type="EMBL" id="JAUJWV010000002">
    <property type="protein sequence ID" value="MDN7242688.1"/>
    <property type="molecule type" value="Genomic_DNA"/>
</dbReference>
<keyword evidence="2" id="KW-1185">Reference proteome</keyword>
<dbReference type="InterPro" id="IPR046038">
    <property type="entry name" value="DUF5996"/>
</dbReference>
<reference evidence="1 2" key="1">
    <citation type="submission" date="2023-06" db="EMBL/GenBank/DDBJ databases">
        <title>Novel species in genus Planococcus.</title>
        <authorList>
            <person name="Ning S."/>
        </authorList>
    </citation>
    <scope>NUCLEOTIDE SEQUENCE [LARGE SCALE GENOMIC DNA]</scope>
    <source>
        <strain evidence="1 2">N028</strain>
    </source>
</reference>
<dbReference type="RefSeq" id="WP_301724244.1">
    <property type="nucleotide sequence ID" value="NZ_JAUJWV010000002.1"/>
</dbReference>
<comment type="caution">
    <text evidence="1">The sequence shown here is derived from an EMBL/GenBank/DDBJ whole genome shotgun (WGS) entry which is preliminary data.</text>
</comment>
<accession>A0ABT8N485</accession>
<name>A0ABT8N485_9BACL</name>
<organism evidence="1 2">
    <name type="scientific">Planococcus shixiaomingii</name>
    <dbReference type="NCBI Taxonomy" id="3058393"/>
    <lineage>
        <taxon>Bacteria</taxon>
        <taxon>Bacillati</taxon>
        <taxon>Bacillota</taxon>
        <taxon>Bacilli</taxon>
        <taxon>Bacillales</taxon>
        <taxon>Caryophanaceae</taxon>
        <taxon>Planococcus</taxon>
    </lineage>
</organism>
<gene>
    <name evidence="1" type="ORF">QWY14_12815</name>
</gene>
<proteinExistence type="predicted"/>
<protein>
    <submittedName>
        <fullName evidence="1">DUF5996 family protein</fullName>
    </submittedName>
</protein>
<dbReference type="Proteomes" id="UP001172055">
    <property type="component" value="Unassembled WGS sequence"/>
</dbReference>
<evidence type="ECO:0000313" key="2">
    <source>
        <dbReference type="Proteomes" id="UP001172055"/>
    </source>
</evidence>
<dbReference type="Pfam" id="PF19459">
    <property type="entry name" value="DUF5996"/>
    <property type="match status" value="1"/>
</dbReference>
<sequence>MEMIKYSEWKDTKITLHLLSQILGKIRLEVAHQEPQWAHVMLPLTANGFSTGLLYGESHMFEVDVDIRHSLLHIQVDGETESMNLKDGTAIKTYYEFIFQTLDRLGVPVSIYPKPQEMDIREPLDQDTTHTVYKAEDALRGLELMHFALREELKFIAPLRCRKVKPGLFWGTFDVSTIIISNIPEPFPQDRVIEKAAFDEQFIEYGFWLGDDKTDTPSFFVLPYPFLYKDLNAPALEPKEAYYDETVSEYFLNMEAILASTDSSNYVQRFFHTTFDILTAELHWENCDYYSTPLLMKSQPTLAKTDE</sequence>